<protein>
    <submittedName>
        <fullName evidence="2">Uncharacterized protein</fullName>
    </submittedName>
</protein>
<name>U9UCJ3_RHIID</name>
<dbReference type="HOGENOM" id="CLU_2801097_0_0_1"/>
<sequence length="68" mass="7524">RVILKNGKPKESVSILSALGLGYADMVSILLALGLGYADMVQLISETWNFGKWFSFWEYGNSDNGFGF</sequence>
<dbReference type="EMBL" id="KI279544">
    <property type="protein sequence ID" value="ESA18085.1"/>
    <property type="molecule type" value="Genomic_DNA"/>
</dbReference>
<evidence type="ECO:0000256" key="1">
    <source>
        <dbReference type="SAM" id="Phobius"/>
    </source>
</evidence>
<dbReference type="AlphaFoldDB" id="U9UCJ3"/>
<organism evidence="2">
    <name type="scientific">Rhizophagus irregularis (strain DAOM 181602 / DAOM 197198 / MUCL 43194)</name>
    <name type="common">Arbuscular mycorrhizal fungus</name>
    <name type="synonym">Glomus intraradices</name>
    <dbReference type="NCBI Taxonomy" id="747089"/>
    <lineage>
        <taxon>Eukaryota</taxon>
        <taxon>Fungi</taxon>
        <taxon>Fungi incertae sedis</taxon>
        <taxon>Mucoromycota</taxon>
        <taxon>Glomeromycotina</taxon>
        <taxon>Glomeromycetes</taxon>
        <taxon>Glomerales</taxon>
        <taxon>Glomeraceae</taxon>
        <taxon>Rhizophagus</taxon>
    </lineage>
</organism>
<evidence type="ECO:0000313" key="2">
    <source>
        <dbReference type="EMBL" id="ESA18085.1"/>
    </source>
</evidence>
<gene>
    <name evidence="2" type="ORF">GLOINDRAFT_21085</name>
</gene>
<reference evidence="2" key="1">
    <citation type="submission" date="2013-07" db="EMBL/GenBank/DDBJ databases">
        <title>The genome of an arbuscular mycorrhizal fungus provides insights into the evolution of the oldest plant symbiosis.</title>
        <authorList>
            <consortium name="DOE Joint Genome Institute"/>
            <person name="Tisserant E."/>
            <person name="Malbreil M."/>
            <person name="Kuo A."/>
            <person name="Kohler A."/>
            <person name="Symeonidi A."/>
            <person name="Balestrini R."/>
            <person name="Charron P."/>
            <person name="Duensing N."/>
            <person name="Frei-dit-Frey N."/>
            <person name="Gianinazzi-Pearson V."/>
            <person name="Gilbert B."/>
            <person name="Handa Y."/>
            <person name="Hijri M."/>
            <person name="Kaul R."/>
            <person name="Kawaguchi M."/>
            <person name="Krajinski F."/>
            <person name="Lammers P."/>
            <person name="Lapierre D."/>
            <person name="Masclaux F.G."/>
            <person name="Murat C."/>
            <person name="Morin E."/>
            <person name="Ndikumana S."/>
            <person name="Pagni M."/>
            <person name="Petitpierre D."/>
            <person name="Requena N."/>
            <person name="Rosikiewicz P."/>
            <person name="Riley R."/>
            <person name="Saito K."/>
            <person name="San Clemente H."/>
            <person name="Shapiro H."/>
            <person name="van Tuinen D."/>
            <person name="Becard G."/>
            <person name="Bonfante P."/>
            <person name="Paszkowski U."/>
            <person name="Shachar-Hill Y."/>
            <person name="Young J.P."/>
            <person name="Sanders I.R."/>
            <person name="Henrissat B."/>
            <person name="Rensing S.A."/>
            <person name="Grigoriev I.V."/>
            <person name="Corradi N."/>
            <person name="Roux C."/>
            <person name="Martin F."/>
        </authorList>
    </citation>
    <scope>NUCLEOTIDE SEQUENCE</scope>
    <source>
        <strain evidence="2">DAOM 197198</strain>
    </source>
</reference>
<keyword evidence="1" id="KW-0472">Membrane</keyword>
<proteinExistence type="predicted"/>
<feature type="transmembrane region" description="Helical" evidence="1">
    <location>
        <begin position="12"/>
        <end position="38"/>
    </location>
</feature>
<feature type="non-terminal residue" evidence="2">
    <location>
        <position position="1"/>
    </location>
</feature>
<keyword evidence="1" id="KW-1133">Transmembrane helix</keyword>
<keyword evidence="1" id="KW-0812">Transmembrane</keyword>
<accession>U9UCJ3</accession>